<evidence type="ECO:0000256" key="2">
    <source>
        <dbReference type="SAM" id="Phobius"/>
    </source>
</evidence>
<reference evidence="4" key="1">
    <citation type="journal article" date="2020" name="Nature">
        <title>Giant virus diversity and host interactions through global metagenomics.</title>
        <authorList>
            <person name="Schulz F."/>
            <person name="Roux S."/>
            <person name="Paez-Espino D."/>
            <person name="Jungbluth S."/>
            <person name="Walsh D.A."/>
            <person name="Denef V.J."/>
            <person name="McMahon K.D."/>
            <person name="Konstantinidis K.T."/>
            <person name="Eloe-Fadrosh E.A."/>
            <person name="Kyrpides N.C."/>
            <person name="Woyke T."/>
        </authorList>
    </citation>
    <scope>NUCLEOTIDE SEQUENCE</scope>
    <source>
        <strain evidence="4">GVMAG-M-3300023179-132</strain>
    </source>
</reference>
<feature type="transmembrane region" description="Helical" evidence="2">
    <location>
        <begin position="6"/>
        <end position="28"/>
    </location>
</feature>
<dbReference type="GO" id="GO:0006353">
    <property type="term" value="P:DNA-templated transcription termination"/>
    <property type="evidence" value="ECO:0007669"/>
    <property type="project" value="InterPro"/>
</dbReference>
<protein>
    <recommendedName>
        <fullName evidence="3">Rho termination factor-like N-terminal domain-containing protein</fullName>
    </recommendedName>
</protein>
<evidence type="ECO:0000313" key="4">
    <source>
        <dbReference type="EMBL" id="QHT24089.1"/>
    </source>
</evidence>
<dbReference type="InterPro" id="IPR011112">
    <property type="entry name" value="Rho-like_N"/>
</dbReference>
<organism evidence="4">
    <name type="scientific">viral metagenome</name>
    <dbReference type="NCBI Taxonomy" id="1070528"/>
    <lineage>
        <taxon>unclassified sequences</taxon>
        <taxon>metagenomes</taxon>
        <taxon>organismal metagenomes</taxon>
    </lineage>
</organism>
<feature type="compositionally biased region" description="Acidic residues" evidence="1">
    <location>
        <begin position="112"/>
        <end position="137"/>
    </location>
</feature>
<proteinExistence type="predicted"/>
<feature type="compositionally biased region" description="Acidic residues" evidence="1">
    <location>
        <begin position="79"/>
        <end position="104"/>
    </location>
</feature>
<keyword evidence="2" id="KW-0812">Transmembrane</keyword>
<evidence type="ECO:0000259" key="3">
    <source>
        <dbReference type="Pfam" id="PF07498"/>
    </source>
</evidence>
<name>A0A6C0E758_9ZZZZ</name>
<dbReference type="EMBL" id="MN739738">
    <property type="protein sequence ID" value="QHT24089.1"/>
    <property type="molecule type" value="Genomic_DNA"/>
</dbReference>
<feature type="domain" description="Rho termination factor-like N-terminal" evidence="3">
    <location>
        <begin position="171"/>
        <end position="202"/>
    </location>
</feature>
<accession>A0A6C0E758</accession>
<dbReference type="AlphaFoldDB" id="A0A6C0E758"/>
<keyword evidence="2" id="KW-0472">Membrane</keyword>
<keyword evidence="2" id="KW-1133">Transmembrane helix</keyword>
<dbReference type="Pfam" id="PF07498">
    <property type="entry name" value="Rho_N"/>
    <property type="match status" value="1"/>
</dbReference>
<feature type="region of interest" description="Disordered" evidence="1">
    <location>
        <begin position="73"/>
        <end position="137"/>
    </location>
</feature>
<sequence length="205" mass="23193">MSFELTSPAILLCLGMIVVVAALLVVYFESRMREQNHRLKTMLSLITTLAEDTNSLKHRQAKSFYTNETSLEDERIEVSDGEDDDEDDSEIVDLDDLEDESDSETESKVELDSESDEDEDDSEIECEEVVNSDEEDESNIKVLKLNAPIEGVLSDNVEDQMISSELTDELDYKQMPVAKLRQIATEKGIENAIKLKKPDLLKILL</sequence>
<evidence type="ECO:0000256" key="1">
    <source>
        <dbReference type="SAM" id="MobiDB-lite"/>
    </source>
</evidence>